<protein>
    <submittedName>
        <fullName evidence="2">Spore maturation protein cgeB</fullName>
    </submittedName>
</protein>
<dbReference type="EMBL" id="NHRJ02000006">
    <property type="protein sequence ID" value="PZE20610.1"/>
    <property type="molecule type" value="Genomic_DNA"/>
</dbReference>
<dbReference type="Proteomes" id="UP000214746">
    <property type="component" value="Unassembled WGS sequence"/>
</dbReference>
<dbReference type="InterPro" id="IPR055259">
    <property type="entry name" value="YkvP/CgeB_Glyco_trans-like"/>
</dbReference>
<proteinExistence type="predicted"/>
<evidence type="ECO:0000313" key="2">
    <source>
        <dbReference type="EMBL" id="PZE20610.1"/>
    </source>
</evidence>
<dbReference type="Pfam" id="PF13524">
    <property type="entry name" value="Glyco_trans_1_2"/>
    <property type="match status" value="1"/>
</dbReference>
<evidence type="ECO:0000313" key="3">
    <source>
        <dbReference type="Proteomes" id="UP000214746"/>
    </source>
</evidence>
<reference evidence="2" key="1">
    <citation type="submission" date="2018-06" db="EMBL/GenBank/DDBJ databases">
        <title>Paenibacillus xerothermodurans sp. nov. an extremely dry heat resistant spore forming bacterium isolated from the soil of Cape Canaveral, Florida.</title>
        <authorList>
            <person name="Seuylemezian A."/>
            <person name="Kaur N."/>
            <person name="Patil P."/>
            <person name="Patil P."/>
            <person name="Mayilraj S."/>
            <person name="Vaishampayan P."/>
        </authorList>
    </citation>
    <scope>NUCLEOTIDE SEQUENCE [LARGE SCALE GENOMIC DNA]</scope>
    <source>
        <strain evidence="2">ATCC 27380</strain>
    </source>
</reference>
<sequence>MAAETARKSHGHRSAQKAWKRGWKAGYGLGANYGYHLGRCEAVIKQTPPPPAPCWDARILYVTSGKPMPYPPLEMSVGQALSGMVREVITVGPDADIAAVAEQHMPDAVLVLEGFYVAAEQLERVRALGIRTAIWLTDDPYYTNVTINLVKNYDYVFTLELACVSLYQQHGCPRVFYLPFAANPAVFTPKPVPVHYRRDINFLGSAYWHRVAFFNRMTRFLAARNTYISGLWWDRLPEYHLLAHKISLNHWLEPEETAGYYNGAKVVINLHRAVYDPTMNDNTELIAAVSPNPRTFEICACGTLQLVDVRSDLSRFYTPGVEIVTYASADELMEKIDYYLQHEEERQEIALNALRRTRMEHTYQHRLAQLLQTFLG</sequence>
<feature type="domain" description="Spore protein YkvP/CgeB glycosyl transferase-like" evidence="1">
    <location>
        <begin position="220"/>
        <end position="372"/>
    </location>
</feature>
<dbReference type="AlphaFoldDB" id="A0A2W1NAA6"/>
<dbReference type="RefSeq" id="WP_089200363.1">
    <property type="nucleotide sequence ID" value="NZ_NHRJ02000006.1"/>
</dbReference>
<organism evidence="2 3">
    <name type="scientific">Paenibacillus xerothermodurans</name>
    <dbReference type="NCBI Taxonomy" id="1977292"/>
    <lineage>
        <taxon>Bacteria</taxon>
        <taxon>Bacillati</taxon>
        <taxon>Bacillota</taxon>
        <taxon>Bacilli</taxon>
        <taxon>Bacillales</taxon>
        <taxon>Paenibacillaceae</taxon>
        <taxon>Paenibacillus</taxon>
    </lineage>
</organism>
<dbReference type="OrthoDB" id="110463at2"/>
<gene>
    <name evidence="2" type="ORF">CBW46_012650</name>
</gene>
<name>A0A2W1NAA6_PAEXE</name>
<comment type="caution">
    <text evidence="2">The sequence shown here is derived from an EMBL/GenBank/DDBJ whole genome shotgun (WGS) entry which is preliminary data.</text>
</comment>
<keyword evidence="3" id="KW-1185">Reference proteome</keyword>
<evidence type="ECO:0000259" key="1">
    <source>
        <dbReference type="Pfam" id="PF13524"/>
    </source>
</evidence>
<accession>A0A2W1NAA6</accession>